<dbReference type="Proteomes" id="UP000053268">
    <property type="component" value="Unassembled WGS sequence"/>
</dbReference>
<evidence type="ECO:0000313" key="7">
    <source>
        <dbReference type="EMBL" id="KPI97186.1"/>
    </source>
</evidence>
<reference evidence="7 8" key="1">
    <citation type="journal article" date="2015" name="Nat. Commun.">
        <title>Outbred genome sequencing and CRISPR/Cas9 gene editing in butterflies.</title>
        <authorList>
            <person name="Li X."/>
            <person name="Fan D."/>
            <person name="Zhang W."/>
            <person name="Liu G."/>
            <person name="Zhang L."/>
            <person name="Zhao L."/>
            <person name="Fang X."/>
            <person name="Chen L."/>
            <person name="Dong Y."/>
            <person name="Chen Y."/>
            <person name="Ding Y."/>
            <person name="Zhao R."/>
            <person name="Feng M."/>
            <person name="Zhu Y."/>
            <person name="Feng Y."/>
            <person name="Jiang X."/>
            <person name="Zhu D."/>
            <person name="Xiang H."/>
            <person name="Feng X."/>
            <person name="Li S."/>
            <person name="Wang J."/>
            <person name="Zhang G."/>
            <person name="Kronforst M.R."/>
            <person name="Wang W."/>
        </authorList>
    </citation>
    <scope>NUCLEOTIDE SEQUENCE [LARGE SCALE GENOMIC DNA]</scope>
    <source>
        <strain evidence="7">Ya'a_city_454_Px</strain>
        <tissue evidence="7">Whole body</tissue>
    </source>
</reference>
<feature type="transmembrane region" description="Helical" evidence="6">
    <location>
        <begin position="341"/>
        <end position="362"/>
    </location>
</feature>
<feature type="transmembrane region" description="Helical" evidence="6">
    <location>
        <begin position="179"/>
        <end position="198"/>
    </location>
</feature>
<name>A0A194PUV2_PAPXU</name>
<dbReference type="InterPro" id="IPR006214">
    <property type="entry name" value="Bax_inhibitor_1-related"/>
</dbReference>
<organism evidence="7 8">
    <name type="scientific">Papilio xuthus</name>
    <name type="common">Asian swallowtail butterfly</name>
    <dbReference type="NCBI Taxonomy" id="66420"/>
    <lineage>
        <taxon>Eukaryota</taxon>
        <taxon>Metazoa</taxon>
        <taxon>Ecdysozoa</taxon>
        <taxon>Arthropoda</taxon>
        <taxon>Hexapoda</taxon>
        <taxon>Insecta</taxon>
        <taxon>Pterygota</taxon>
        <taxon>Neoptera</taxon>
        <taxon>Endopterygota</taxon>
        <taxon>Lepidoptera</taxon>
        <taxon>Glossata</taxon>
        <taxon>Ditrysia</taxon>
        <taxon>Papilionoidea</taxon>
        <taxon>Papilionidae</taxon>
        <taxon>Papilioninae</taxon>
        <taxon>Papilio</taxon>
    </lineage>
</organism>
<gene>
    <name evidence="7" type="ORF">RR46_09093</name>
</gene>
<feature type="transmembrane region" description="Helical" evidence="6">
    <location>
        <begin position="431"/>
        <end position="449"/>
    </location>
</feature>
<feature type="transmembrane region" description="Helical" evidence="6">
    <location>
        <begin position="230"/>
        <end position="253"/>
    </location>
</feature>
<feature type="compositionally biased region" description="Gly residues" evidence="5">
    <location>
        <begin position="21"/>
        <end position="43"/>
    </location>
</feature>
<sequence length="548" mass="59945">MGPKVIGADTKQIHQSAQGGYPQGGYPQGGYPQGGYPQGGYPQGGYPPPGGYPPGGYPPQAGYPAQPGFQPGYGGAGFGEPAGYPGPGQGSLGEDGDVKGFDFNEQSIRKAFIRKVYSILMCQLLVTLGFITLFVFHKPTQMWVQRNTFMFWIAFAVVFICLIVMSCCGNVRRQAPMNFIFLGIFTVAESFLLGVTSSMYDGTAVMMAVGITAVICLTLTLFAMQTKYDFTAMGGILLCATVVLLLFGLIAMFLPGNRIVTLVYASLGALLFSIYLVYDTQLMMGGSHKYSISPEEYVFAALNLYLDPMGYVPPQSFGEDGHMQGFDFTEKSIRRGFIRKVYSILMCQLLITMGFIALFLFHEPTKRWVAQNNYLLWVAIAVLFACIIAMACCPDIRRTAPTNFIFLFVFTLAQSFMLGVVTSIYSVSEVMMAVGITAGVCLALTLFAFQTKWDFTMMGGALVAASMILLLFGLIAIFLPRNNILTLVYASAGALLFSLYLVYDTQLMMGGKHKYSLSPEEYIFAALNLYLDIVNIFLFILTIIGASK</sequence>
<evidence type="ECO:0000256" key="5">
    <source>
        <dbReference type="SAM" id="MobiDB-lite"/>
    </source>
</evidence>
<dbReference type="EMBL" id="KQ459590">
    <property type="protein sequence ID" value="KPI97186.1"/>
    <property type="molecule type" value="Genomic_DNA"/>
</dbReference>
<dbReference type="PANTHER" id="PTHR23291:SF47">
    <property type="entry name" value="TRANSMEMBRANE BAX INHIBITOR MOTIF CONTAINING 7"/>
    <property type="match status" value="1"/>
</dbReference>
<dbReference type="PANTHER" id="PTHR23291">
    <property type="entry name" value="BAX INHIBITOR-RELATED"/>
    <property type="match status" value="1"/>
</dbReference>
<feature type="transmembrane region" description="Helical" evidence="6">
    <location>
        <begin position="461"/>
        <end position="478"/>
    </location>
</feature>
<keyword evidence="4 6" id="KW-0472">Membrane</keyword>
<feature type="transmembrane region" description="Helical" evidence="6">
    <location>
        <begin position="484"/>
        <end position="503"/>
    </location>
</feature>
<keyword evidence="2 6" id="KW-0812">Transmembrane</keyword>
<keyword evidence="3 6" id="KW-1133">Transmembrane helix</keyword>
<feature type="transmembrane region" description="Helical" evidence="6">
    <location>
        <begin position="404"/>
        <end position="425"/>
    </location>
</feature>
<evidence type="ECO:0000313" key="8">
    <source>
        <dbReference type="Proteomes" id="UP000053268"/>
    </source>
</evidence>
<feature type="transmembrane region" description="Helical" evidence="6">
    <location>
        <begin position="204"/>
        <end position="223"/>
    </location>
</feature>
<keyword evidence="7" id="KW-0675">Receptor</keyword>
<dbReference type="AlphaFoldDB" id="A0A194PUV2"/>
<feature type="region of interest" description="Disordered" evidence="5">
    <location>
        <begin position="1"/>
        <end position="64"/>
    </location>
</feature>
<evidence type="ECO:0000256" key="6">
    <source>
        <dbReference type="SAM" id="Phobius"/>
    </source>
</evidence>
<dbReference type="STRING" id="66420.A0A194PUV2"/>
<feature type="transmembrane region" description="Helical" evidence="6">
    <location>
        <begin position="116"/>
        <end position="137"/>
    </location>
</feature>
<feature type="compositionally biased region" description="Pro residues" evidence="5">
    <location>
        <begin position="45"/>
        <end position="57"/>
    </location>
</feature>
<comment type="subcellular location">
    <subcellularLocation>
        <location evidence="1">Membrane</location>
        <topology evidence="1">Multi-pass membrane protein</topology>
    </subcellularLocation>
</comment>
<protein>
    <submittedName>
        <fullName evidence="7">Glutamate [NMDA] receptor-associated protein 1</fullName>
    </submittedName>
</protein>
<evidence type="ECO:0000256" key="3">
    <source>
        <dbReference type="ARBA" id="ARBA00022989"/>
    </source>
</evidence>
<feature type="transmembrane region" description="Helical" evidence="6">
    <location>
        <begin position="149"/>
        <end position="167"/>
    </location>
</feature>
<dbReference type="CDD" id="cd10428">
    <property type="entry name" value="LFG_like"/>
    <property type="match status" value="2"/>
</dbReference>
<evidence type="ECO:0000256" key="2">
    <source>
        <dbReference type="ARBA" id="ARBA00022692"/>
    </source>
</evidence>
<evidence type="ECO:0000256" key="4">
    <source>
        <dbReference type="ARBA" id="ARBA00023136"/>
    </source>
</evidence>
<accession>A0A194PUV2</accession>
<keyword evidence="8" id="KW-1185">Reference proteome</keyword>
<dbReference type="GO" id="GO:0016020">
    <property type="term" value="C:membrane"/>
    <property type="evidence" value="ECO:0007669"/>
    <property type="project" value="UniProtKB-SubCell"/>
</dbReference>
<evidence type="ECO:0000256" key="1">
    <source>
        <dbReference type="ARBA" id="ARBA00004141"/>
    </source>
</evidence>
<feature type="transmembrane region" description="Helical" evidence="6">
    <location>
        <begin position="259"/>
        <end position="278"/>
    </location>
</feature>
<feature type="transmembrane region" description="Helical" evidence="6">
    <location>
        <begin position="523"/>
        <end position="546"/>
    </location>
</feature>
<dbReference type="Pfam" id="PF01027">
    <property type="entry name" value="Bax1-I"/>
    <property type="match status" value="2"/>
</dbReference>
<feature type="transmembrane region" description="Helical" evidence="6">
    <location>
        <begin position="374"/>
        <end position="392"/>
    </location>
</feature>
<proteinExistence type="predicted"/>